<evidence type="ECO:0000313" key="8">
    <source>
        <dbReference type="EMBL" id="ACB73704.1"/>
    </source>
</evidence>
<evidence type="ECO:0000259" key="5">
    <source>
        <dbReference type="Pfam" id="PF00460"/>
    </source>
</evidence>
<evidence type="ECO:0000256" key="3">
    <source>
        <dbReference type="ARBA" id="ARBA00023143"/>
    </source>
</evidence>
<comment type="subcellular location">
    <subcellularLocation>
        <location evidence="1 4">Bacterial flagellum basal body</location>
    </subcellularLocation>
</comment>
<feature type="domain" description="Flagellar basal-body/hook protein C-terminal" evidence="6">
    <location>
        <begin position="264"/>
        <end position="309"/>
    </location>
</feature>
<dbReference type="GO" id="GO:0005829">
    <property type="term" value="C:cytosol"/>
    <property type="evidence" value="ECO:0007669"/>
    <property type="project" value="TreeGrafter"/>
</dbReference>
<dbReference type="eggNOG" id="COG4786">
    <property type="taxonomic scope" value="Bacteria"/>
</dbReference>
<dbReference type="InterPro" id="IPR053967">
    <property type="entry name" value="LlgE_F_G-like_D1"/>
</dbReference>
<dbReference type="InterPro" id="IPR037925">
    <property type="entry name" value="FlgE/F/G-like"/>
</dbReference>
<dbReference type="STRING" id="452637.Oter_0414"/>
<dbReference type="RefSeq" id="WP_012373242.1">
    <property type="nucleotide sequence ID" value="NC_010571.1"/>
</dbReference>
<dbReference type="InterPro" id="IPR010930">
    <property type="entry name" value="Flg_bb/hook_C_dom"/>
</dbReference>
<proteinExistence type="inferred from homology"/>
<comment type="function">
    <text evidence="4">A flexible structure which links the flagellar filament to the drive apparatus in the basal body.</text>
</comment>
<dbReference type="PANTHER" id="PTHR30435:SF1">
    <property type="entry name" value="FLAGELLAR HOOK PROTEIN FLGE"/>
    <property type="match status" value="1"/>
</dbReference>
<dbReference type="InterPro" id="IPR020013">
    <property type="entry name" value="Flagellar_FlgE/F/G"/>
</dbReference>
<comment type="similarity">
    <text evidence="2 4">Belongs to the flagella basal body rod proteins family.</text>
</comment>
<dbReference type="PANTHER" id="PTHR30435">
    <property type="entry name" value="FLAGELLAR PROTEIN"/>
    <property type="match status" value="1"/>
</dbReference>
<keyword evidence="9" id="KW-1185">Reference proteome</keyword>
<dbReference type="InterPro" id="IPR001444">
    <property type="entry name" value="Flag_bb_rod_N"/>
</dbReference>
<dbReference type="Pfam" id="PF06429">
    <property type="entry name" value="Flg_bbr_C"/>
    <property type="match status" value="1"/>
</dbReference>
<accession>B1ZR37</accession>
<keyword evidence="3 4" id="KW-0975">Bacterial flagellum</keyword>
<feature type="domain" description="Flagellar basal body rod protein N-terminal" evidence="5">
    <location>
        <begin position="9"/>
        <end position="37"/>
    </location>
</feature>
<evidence type="ECO:0000256" key="1">
    <source>
        <dbReference type="ARBA" id="ARBA00004117"/>
    </source>
</evidence>
<evidence type="ECO:0000313" key="9">
    <source>
        <dbReference type="Proteomes" id="UP000007013"/>
    </source>
</evidence>
<dbReference type="GO" id="GO:0009425">
    <property type="term" value="C:bacterial-type flagellum basal body"/>
    <property type="evidence" value="ECO:0007669"/>
    <property type="project" value="UniProtKB-SubCell"/>
</dbReference>
<dbReference type="KEGG" id="ote:Oter_0414"/>
<name>B1ZR37_OPITP</name>
<dbReference type="AlphaFoldDB" id="B1ZR37"/>
<dbReference type="Proteomes" id="UP000007013">
    <property type="component" value="Chromosome"/>
</dbReference>
<gene>
    <name evidence="8" type="ordered locus">Oter_0414</name>
</gene>
<reference evidence="8 9" key="1">
    <citation type="journal article" date="2011" name="J. Bacteriol.">
        <title>Genome sequence of the verrucomicrobium Opitutus terrae PB90-1, an abundant inhabitant of rice paddy soil ecosystems.</title>
        <authorList>
            <person name="van Passel M.W."/>
            <person name="Kant R."/>
            <person name="Palva A."/>
            <person name="Copeland A."/>
            <person name="Lucas S."/>
            <person name="Lapidus A."/>
            <person name="Glavina del Rio T."/>
            <person name="Pitluck S."/>
            <person name="Goltsman E."/>
            <person name="Clum A."/>
            <person name="Sun H."/>
            <person name="Schmutz J."/>
            <person name="Larimer F.W."/>
            <person name="Land M.L."/>
            <person name="Hauser L."/>
            <person name="Kyrpides N."/>
            <person name="Mikhailova N."/>
            <person name="Richardson P.P."/>
            <person name="Janssen P.H."/>
            <person name="de Vos W.M."/>
            <person name="Smidt H."/>
        </authorList>
    </citation>
    <scope>NUCLEOTIDE SEQUENCE [LARGE SCALE GENOMIC DNA]</scope>
    <source>
        <strain evidence="9">DSM 11246 / JCM 15787 / PB90-1</strain>
    </source>
</reference>
<organism evidence="8 9">
    <name type="scientific">Opitutus terrae (strain DSM 11246 / JCM 15787 / PB90-1)</name>
    <dbReference type="NCBI Taxonomy" id="452637"/>
    <lineage>
        <taxon>Bacteria</taxon>
        <taxon>Pseudomonadati</taxon>
        <taxon>Verrucomicrobiota</taxon>
        <taxon>Opitutia</taxon>
        <taxon>Opitutales</taxon>
        <taxon>Opitutaceae</taxon>
        <taxon>Opitutus</taxon>
    </lineage>
</organism>
<dbReference type="Pfam" id="PF00460">
    <property type="entry name" value="Flg_bb_rod"/>
    <property type="match status" value="1"/>
</dbReference>
<feature type="domain" description="Flagellar hook protein FlgE/F/G-like D1" evidence="7">
    <location>
        <begin position="92"/>
        <end position="178"/>
    </location>
</feature>
<dbReference type="NCBIfam" id="TIGR03506">
    <property type="entry name" value="FlgEFG_subfam"/>
    <property type="match status" value="1"/>
</dbReference>
<dbReference type="SUPFAM" id="SSF117143">
    <property type="entry name" value="Flagellar hook protein flgE"/>
    <property type="match status" value="1"/>
</dbReference>
<dbReference type="OrthoDB" id="9804559at2"/>
<evidence type="ECO:0000259" key="7">
    <source>
        <dbReference type="Pfam" id="PF22692"/>
    </source>
</evidence>
<protein>
    <recommendedName>
        <fullName evidence="4">Flagellar hook protein FlgE</fullName>
    </recommendedName>
</protein>
<dbReference type="HOGENOM" id="CLU_013687_0_1_0"/>
<evidence type="ECO:0000259" key="6">
    <source>
        <dbReference type="Pfam" id="PF06429"/>
    </source>
</evidence>
<dbReference type="EMBL" id="CP001032">
    <property type="protein sequence ID" value="ACB73704.1"/>
    <property type="molecule type" value="Genomic_DNA"/>
</dbReference>
<evidence type="ECO:0000256" key="4">
    <source>
        <dbReference type="RuleBase" id="RU362116"/>
    </source>
</evidence>
<evidence type="ECO:0000256" key="2">
    <source>
        <dbReference type="ARBA" id="ARBA00009677"/>
    </source>
</evidence>
<dbReference type="GO" id="GO:0071978">
    <property type="term" value="P:bacterial-type flagellum-dependent swarming motility"/>
    <property type="evidence" value="ECO:0007669"/>
    <property type="project" value="TreeGrafter"/>
</dbReference>
<sequence>MPLIGTLTSGVSAVRTFSKGLEVIGSNIANVNTTAYKSSSATYGDTFSNTLRAATATDSAVQIGTGVQVAGISTNFTQGPLVATGNNNDLGISGRGYFVVQDATGNQFATRDGSFHFDTGGYLKNVQGYNVLNDMGQPVQVSGLKKTYDATGVHDGYEPAPYSELASVSIGSDGTITAYATDGTSVLYGRTYDLADTSVPPAPDPVLDPANPAVNPTRSIGVMSVSDESRLMRQANNLYNFSATGSTVADNMEVPGVNGTGKIQTGVLEQSNVDLTDQFSNLITTQRSFQAGSRLITVSDSVLEDIVNLKRS</sequence>
<dbReference type="Pfam" id="PF22692">
    <property type="entry name" value="LlgE_F_G_D1"/>
    <property type="match status" value="1"/>
</dbReference>
<dbReference type="GO" id="GO:0009424">
    <property type="term" value="C:bacterial-type flagellum hook"/>
    <property type="evidence" value="ECO:0007669"/>
    <property type="project" value="TreeGrafter"/>
</dbReference>